<dbReference type="Gene3D" id="3.40.630.190">
    <property type="entry name" value="LCP protein"/>
    <property type="match status" value="1"/>
</dbReference>
<feature type="domain" description="Cell envelope-related transcriptional attenuator" evidence="4">
    <location>
        <begin position="106"/>
        <end position="262"/>
    </location>
</feature>
<dbReference type="Pfam" id="PF13399">
    <property type="entry name" value="LytR_C"/>
    <property type="match status" value="1"/>
</dbReference>
<comment type="similarity">
    <text evidence="1">Belongs to the LytR/CpsA/Psr (LCP) family.</text>
</comment>
<keyword evidence="3" id="KW-0472">Membrane</keyword>
<keyword evidence="7" id="KW-1185">Reference proteome</keyword>
<evidence type="ECO:0000313" key="6">
    <source>
        <dbReference type="EMBL" id="MBO2453428.1"/>
    </source>
</evidence>
<evidence type="ECO:0000256" key="2">
    <source>
        <dbReference type="SAM" id="MobiDB-lite"/>
    </source>
</evidence>
<dbReference type="InterPro" id="IPR004474">
    <property type="entry name" value="LytR_CpsA_psr"/>
</dbReference>
<name>A0A939T7T0_9ACTN</name>
<gene>
    <name evidence="6" type="ORF">J4573_40490</name>
</gene>
<feature type="transmembrane region" description="Helical" evidence="3">
    <location>
        <begin position="28"/>
        <end position="52"/>
    </location>
</feature>
<evidence type="ECO:0000259" key="4">
    <source>
        <dbReference type="Pfam" id="PF03816"/>
    </source>
</evidence>
<dbReference type="Proteomes" id="UP000669179">
    <property type="component" value="Unassembled WGS sequence"/>
</dbReference>
<reference evidence="6" key="1">
    <citation type="submission" date="2021-03" db="EMBL/GenBank/DDBJ databases">
        <authorList>
            <person name="Kanchanasin P."/>
            <person name="Saeng-In P."/>
            <person name="Phongsopitanun W."/>
            <person name="Yuki M."/>
            <person name="Kudo T."/>
            <person name="Ohkuma M."/>
            <person name="Tanasupawat S."/>
        </authorList>
    </citation>
    <scope>NUCLEOTIDE SEQUENCE</scope>
    <source>
        <strain evidence="6">GKU 128</strain>
    </source>
</reference>
<sequence>MYLQYLDEPGNDQDSEPPPRRRGRGWRILGWTSVSVAAVLLLGSGAAYAYYWRLDHNIHHEDTDGLIGANRPKKLNNALNILMLGTDSRAGSNAKYGRRMKNDPPRSDTMILLHLSPGGKQALGISFPRDLMVPIPSCARTDGTSSPAASAGMLNTSFTNGGASCTIKTIEGFTNVKIDHFMQVDFTSFKSVTDAVGGVEVCLPQDVNDQDSKLHLTKGRHVIKGETALAYVRNRHGLGDGSDLQRIRRQQQFMGSLAKKVLSAGTLTNPNRLLSLAEAGTKSLTTDKGLGVTTMVKIAQGMQGLSAGKLRFVTVPVAAYAPDPNRVALSQPNADRFFTAIRGDTTIQDETKASKASAASKVPPGQVKVRVFNGTETKGLAGRVAEQLKAQGFQVIKIGSLSSGRSTQVLYGPGASPGAATLAGVIPGAKPRPRTSGGTAGVVDLVVGGDFTSVKARKTAIPKVEGELSADQDICS</sequence>
<keyword evidence="3" id="KW-0812">Transmembrane</keyword>
<evidence type="ECO:0000259" key="5">
    <source>
        <dbReference type="Pfam" id="PF13399"/>
    </source>
</evidence>
<dbReference type="PANTHER" id="PTHR33392">
    <property type="entry name" value="POLYISOPRENYL-TEICHOIC ACID--PEPTIDOGLYCAN TEICHOIC ACID TRANSFERASE TAGU"/>
    <property type="match status" value="1"/>
</dbReference>
<dbReference type="InterPro" id="IPR050922">
    <property type="entry name" value="LytR/CpsA/Psr_CW_biosynth"/>
</dbReference>
<feature type="region of interest" description="Disordered" evidence="2">
    <location>
        <begin position="1"/>
        <end position="22"/>
    </location>
</feature>
<keyword evidence="3" id="KW-1133">Transmembrane helix</keyword>
<protein>
    <submittedName>
        <fullName evidence="6">LCP family protein</fullName>
    </submittedName>
</protein>
<comment type="caution">
    <text evidence="6">The sequence shown here is derived from an EMBL/GenBank/DDBJ whole genome shotgun (WGS) entry which is preliminary data.</text>
</comment>
<accession>A0A939T7T0</accession>
<evidence type="ECO:0000256" key="3">
    <source>
        <dbReference type="SAM" id="Phobius"/>
    </source>
</evidence>
<dbReference type="NCBIfam" id="TIGR00350">
    <property type="entry name" value="lytR_cpsA_psr"/>
    <property type="match status" value="1"/>
</dbReference>
<organism evidence="6 7">
    <name type="scientific">Actinomadura barringtoniae</name>
    <dbReference type="NCBI Taxonomy" id="1427535"/>
    <lineage>
        <taxon>Bacteria</taxon>
        <taxon>Bacillati</taxon>
        <taxon>Actinomycetota</taxon>
        <taxon>Actinomycetes</taxon>
        <taxon>Streptosporangiales</taxon>
        <taxon>Thermomonosporaceae</taxon>
        <taxon>Actinomadura</taxon>
    </lineage>
</organism>
<dbReference type="Gene3D" id="3.30.70.2390">
    <property type="match status" value="1"/>
</dbReference>
<feature type="domain" description="LytR/CpsA/Psr regulator C-terminal" evidence="5">
    <location>
        <begin position="366"/>
        <end position="451"/>
    </location>
</feature>
<dbReference type="Pfam" id="PF03816">
    <property type="entry name" value="LytR_cpsA_psr"/>
    <property type="match status" value="1"/>
</dbReference>
<proteinExistence type="inferred from homology"/>
<dbReference type="EMBL" id="JAGEOJ010000020">
    <property type="protein sequence ID" value="MBO2453428.1"/>
    <property type="molecule type" value="Genomic_DNA"/>
</dbReference>
<evidence type="ECO:0000313" key="7">
    <source>
        <dbReference type="Proteomes" id="UP000669179"/>
    </source>
</evidence>
<dbReference type="PANTHER" id="PTHR33392:SF6">
    <property type="entry name" value="POLYISOPRENYL-TEICHOIC ACID--PEPTIDOGLYCAN TEICHOIC ACID TRANSFERASE TAGU"/>
    <property type="match status" value="1"/>
</dbReference>
<evidence type="ECO:0000256" key="1">
    <source>
        <dbReference type="ARBA" id="ARBA00006068"/>
    </source>
</evidence>
<dbReference type="InterPro" id="IPR027381">
    <property type="entry name" value="LytR/CpsA/Psr_C"/>
</dbReference>
<dbReference type="AlphaFoldDB" id="A0A939T7T0"/>